<dbReference type="AlphaFoldDB" id="J0D2R4"/>
<name>J0D2R4_AURST</name>
<feature type="non-terminal residue" evidence="2">
    <location>
        <position position="155"/>
    </location>
</feature>
<dbReference type="InParanoid" id="J0D2R4"/>
<protein>
    <submittedName>
        <fullName evidence="2">Uncharacterized protein</fullName>
    </submittedName>
</protein>
<evidence type="ECO:0000313" key="3">
    <source>
        <dbReference type="Proteomes" id="UP000006514"/>
    </source>
</evidence>
<evidence type="ECO:0000313" key="2">
    <source>
        <dbReference type="EMBL" id="EJD41376.1"/>
    </source>
</evidence>
<feature type="region of interest" description="Disordered" evidence="1">
    <location>
        <begin position="81"/>
        <end position="139"/>
    </location>
</feature>
<dbReference type="KEGG" id="adl:AURDEDRAFT_186549"/>
<proteinExistence type="predicted"/>
<reference evidence="3" key="1">
    <citation type="journal article" date="2012" name="Science">
        <title>The Paleozoic origin of enzymatic lignin decomposition reconstructed from 31 fungal genomes.</title>
        <authorList>
            <person name="Floudas D."/>
            <person name="Binder M."/>
            <person name="Riley R."/>
            <person name="Barry K."/>
            <person name="Blanchette R.A."/>
            <person name="Henrissat B."/>
            <person name="Martinez A.T."/>
            <person name="Otillar R."/>
            <person name="Spatafora J.W."/>
            <person name="Yadav J.S."/>
            <person name="Aerts A."/>
            <person name="Benoit I."/>
            <person name="Boyd A."/>
            <person name="Carlson A."/>
            <person name="Copeland A."/>
            <person name="Coutinho P.M."/>
            <person name="de Vries R.P."/>
            <person name="Ferreira P."/>
            <person name="Findley K."/>
            <person name="Foster B."/>
            <person name="Gaskell J."/>
            <person name="Glotzer D."/>
            <person name="Gorecki P."/>
            <person name="Heitman J."/>
            <person name="Hesse C."/>
            <person name="Hori C."/>
            <person name="Igarashi K."/>
            <person name="Jurgens J.A."/>
            <person name="Kallen N."/>
            <person name="Kersten P."/>
            <person name="Kohler A."/>
            <person name="Kuees U."/>
            <person name="Kumar T.K.A."/>
            <person name="Kuo A."/>
            <person name="LaButti K."/>
            <person name="Larrondo L.F."/>
            <person name="Lindquist E."/>
            <person name="Ling A."/>
            <person name="Lombard V."/>
            <person name="Lucas S."/>
            <person name="Lundell T."/>
            <person name="Martin R."/>
            <person name="McLaughlin D.J."/>
            <person name="Morgenstern I."/>
            <person name="Morin E."/>
            <person name="Murat C."/>
            <person name="Nagy L.G."/>
            <person name="Nolan M."/>
            <person name="Ohm R.A."/>
            <person name="Patyshakuliyeva A."/>
            <person name="Rokas A."/>
            <person name="Ruiz-Duenas F.J."/>
            <person name="Sabat G."/>
            <person name="Salamov A."/>
            <person name="Samejima M."/>
            <person name="Schmutz J."/>
            <person name="Slot J.C."/>
            <person name="St John F."/>
            <person name="Stenlid J."/>
            <person name="Sun H."/>
            <person name="Sun S."/>
            <person name="Syed K."/>
            <person name="Tsang A."/>
            <person name="Wiebenga A."/>
            <person name="Young D."/>
            <person name="Pisabarro A."/>
            <person name="Eastwood D.C."/>
            <person name="Martin F."/>
            <person name="Cullen D."/>
            <person name="Grigoriev I.V."/>
            <person name="Hibbett D.S."/>
        </authorList>
    </citation>
    <scope>NUCLEOTIDE SEQUENCE [LARGE SCALE GENOMIC DNA]</scope>
    <source>
        <strain evidence="3">TFB10046</strain>
    </source>
</reference>
<evidence type="ECO:0000256" key="1">
    <source>
        <dbReference type="SAM" id="MobiDB-lite"/>
    </source>
</evidence>
<dbReference type="Proteomes" id="UP000006514">
    <property type="component" value="Unassembled WGS sequence"/>
</dbReference>
<sequence>MRVGQQLLPDLRTLVPNFRSIRELLVHTDIVNGRQAHHAVLLGRQRGPGGRGCRRRPRRPECQYPVGTRLIHLLLPHLRQISLRGHRPPQQRPDSRAAAASASRDRDTSLRRRPRRPPAIQRPLRDMHQGPLAATPEGLLPLPALLPAARRRAIK</sequence>
<accession>J0D2R4</accession>
<organism evidence="2 3">
    <name type="scientific">Auricularia subglabra (strain TFB-10046 / SS5)</name>
    <name type="common">White-rot fungus</name>
    <name type="synonym">Auricularia delicata (strain TFB10046)</name>
    <dbReference type="NCBI Taxonomy" id="717982"/>
    <lineage>
        <taxon>Eukaryota</taxon>
        <taxon>Fungi</taxon>
        <taxon>Dikarya</taxon>
        <taxon>Basidiomycota</taxon>
        <taxon>Agaricomycotina</taxon>
        <taxon>Agaricomycetes</taxon>
        <taxon>Auriculariales</taxon>
        <taxon>Auriculariaceae</taxon>
        <taxon>Auricularia</taxon>
    </lineage>
</organism>
<gene>
    <name evidence="2" type="ORF">AURDEDRAFT_186549</name>
</gene>
<keyword evidence="3" id="KW-1185">Reference proteome</keyword>
<dbReference type="EMBL" id="JH687793">
    <property type="protein sequence ID" value="EJD41376.1"/>
    <property type="molecule type" value="Genomic_DNA"/>
</dbReference>